<evidence type="ECO:0000256" key="4">
    <source>
        <dbReference type="ARBA" id="ARBA00022989"/>
    </source>
</evidence>
<feature type="transmembrane region" description="Helical" evidence="7">
    <location>
        <begin position="678"/>
        <end position="697"/>
    </location>
</feature>
<dbReference type="GO" id="GO:0050909">
    <property type="term" value="P:sensory perception of taste"/>
    <property type="evidence" value="ECO:0007669"/>
    <property type="project" value="InterPro"/>
</dbReference>
<dbReference type="InterPro" id="IPR013604">
    <property type="entry name" value="7TM_chemorcpt"/>
</dbReference>
<sequence>MAGESVLAWLRPFLLIAKTLGLFPVKNVHRVGYEGKGALKFRALSATTVYSVLFLPSMMGCTFAMIMKSNYLDLSSTVADDIATKCMVGIMIASFAVSYLGMWINVSRYPAFLKRVRRMEEEIDLNDKESRPLKRVGGFMLSSYMVIFLNIALACSLNSIFHDNSVKETVLYVIGTFFLYVLFVASLTPELIFVYLCHVLRIFSVHVLEDLSRKLKSHVAAKRDVPASTLTLPQKKFPAIIVPDTDSEIQICVQKARALFLEISSLADSLSGLHSPGLLLIFLCNSVMATIMIYQGASAILREDWVICLSGFGSGILSLFRMGHVALAAGNIGTQTQAKLKEITASSTQLSDRLSQQMILFELQMSSHPVQLTASDYFTLGKGIMTSRATALSKTDPSQKMAGESVLAWLRPFLFIAKILGLFPLENVRSVGHESKDALQFRALSAATVYSVLFLPCMMGCTFAMLFISNSFDQTSTVADDIATKCTVVMAIAFFILSYLGMWINASRYPAFLERVRRMEMRIGLGAEEGRSLKRVGSYMLSFHVVFFLIVAMTVTFHIISYDNSVMKDIMHIVGSFLFYVLLVASLTPELIFVYLCHVLRIYTIHVLEDLSKKLKLHLVAKRDVPVLTLPVPQKQISTTIIPDPDSEIQSSVQEARALFLEISSLADSLSRLYSPGLLLIFLCNSVIATVTLYHGASAILRKDWVVCLNGFGSGFVSLFRMGHVAVAAGNIGTETQAKLKEISTINSAQSPGRPSPEMILFELEVSSHPVKLTASDYFTLDKGIMTSVFGTIVTYLVVLLQFRIQEVMDVDPAMTLSNSSSLASVSSNVP</sequence>
<keyword evidence="2" id="KW-1003">Cell membrane</keyword>
<reference evidence="8" key="1">
    <citation type="submission" date="2020-11" db="EMBL/GenBank/DDBJ databases">
        <authorList>
            <person name="Tran Van P."/>
        </authorList>
    </citation>
    <scope>NUCLEOTIDE SEQUENCE</scope>
</reference>
<dbReference type="AlphaFoldDB" id="A0A7R9A0A0"/>
<feature type="transmembrane region" description="Helical" evidence="7">
    <location>
        <begin position="138"/>
        <end position="161"/>
    </location>
</feature>
<evidence type="ECO:0000256" key="6">
    <source>
        <dbReference type="ARBA" id="ARBA00023170"/>
    </source>
</evidence>
<evidence type="ECO:0000256" key="1">
    <source>
        <dbReference type="ARBA" id="ARBA00004651"/>
    </source>
</evidence>
<dbReference type="OrthoDB" id="6366728at2759"/>
<gene>
    <name evidence="8" type="ORF">DSTB1V02_LOCUS3343</name>
</gene>
<keyword evidence="6" id="KW-0675">Receptor</keyword>
<feature type="transmembrane region" description="Helical" evidence="7">
    <location>
        <begin position="573"/>
        <end position="596"/>
    </location>
</feature>
<dbReference type="PANTHER" id="PTHR21421">
    <property type="entry name" value="GUSTATORY RECEPTOR"/>
    <property type="match status" value="1"/>
</dbReference>
<feature type="transmembrane region" description="Helical" evidence="7">
    <location>
        <begin position="6"/>
        <end position="25"/>
    </location>
</feature>
<dbReference type="EMBL" id="CAJPEV010000429">
    <property type="protein sequence ID" value="CAG0885184.1"/>
    <property type="molecule type" value="Genomic_DNA"/>
</dbReference>
<feature type="transmembrane region" description="Helical" evidence="7">
    <location>
        <begin position="541"/>
        <end position="561"/>
    </location>
</feature>
<keyword evidence="4 7" id="KW-1133">Transmembrane helix</keyword>
<feature type="transmembrane region" description="Helical" evidence="7">
    <location>
        <begin position="785"/>
        <end position="803"/>
    </location>
</feature>
<keyword evidence="5 7" id="KW-0472">Membrane</keyword>
<keyword evidence="9" id="KW-1185">Reference proteome</keyword>
<evidence type="ECO:0000256" key="5">
    <source>
        <dbReference type="ARBA" id="ARBA00023136"/>
    </source>
</evidence>
<accession>A0A7R9A0A0</accession>
<organism evidence="8">
    <name type="scientific">Darwinula stevensoni</name>
    <dbReference type="NCBI Taxonomy" id="69355"/>
    <lineage>
        <taxon>Eukaryota</taxon>
        <taxon>Metazoa</taxon>
        <taxon>Ecdysozoa</taxon>
        <taxon>Arthropoda</taxon>
        <taxon>Crustacea</taxon>
        <taxon>Oligostraca</taxon>
        <taxon>Ostracoda</taxon>
        <taxon>Podocopa</taxon>
        <taxon>Podocopida</taxon>
        <taxon>Darwinulocopina</taxon>
        <taxon>Darwinuloidea</taxon>
        <taxon>Darwinulidae</taxon>
        <taxon>Darwinula</taxon>
    </lineage>
</organism>
<proteinExistence type="predicted"/>
<dbReference type="Pfam" id="PF08395">
    <property type="entry name" value="7tm_7"/>
    <property type="match status" value="2"/>
</dbReference>
<dbReference type="GO" id="GO:0051606">
    <property type="term" value="P:detection of stimulus"/>
    <property type="evidence" value="ECO:0007669"/>
    <property type="project" value="UniProtKB-ARBA"/>
</dbReference>
<protein>
    <recommendedName>
        <fullName evidence="10">Gustatory receptor</fullName>
    </recommendedName>
</protein>
<evidence type="ECO:0000256" key="3">
    <source>
        <dbReference type="ARBA" id="ARBA00022692"/>
    </source>
</evidence>
<dbReference type="PANTHER" id="PTHR21421:SF29">
    <property type="entry name" value="GUSTATORY RECEPTOR 5A FOR TREHALOSE-RELATED"/>
    <property type="match status" value="1"/>
</dbReference>
<feature type="transmembrane region" description="Helical" evidence="7">
    <location>
        <begin position="488"/>
        <end position="511"/>
    </location>
</feature>
<dbReference type="EMBL" id="LR899946">
    <property type="protein sequence ID" value="CAD7243419.1"/>
    <property type="molecule type" value="Genomic_DNA"/>
</dbReference>
<feature type="transmembrane region" description="Helical" evidence="7">
    <location>
        <begin position="87"/>
        <end position="106"/>
    </location>
</feature>
<keyword evidence="3 7" id="KW-0812">Transmembrane</keyword>
<feature type="transmembrane region" description="Helical" evidence="7">
    <location>
        <begin position="446"/>
        <end position="468"/>
    </location>
</feature>
<evidence type="ECO:0000256" key="2">
    <source>
        <dbReference type="ARBA" id="ARBA00022475"/>
    </source>
</evidence>
<evidence type="ECO:0000256" key="7">
    <source>
        <dbReference type="SAM" id="Phobius"/>
    </source>
</evidence>
<evidence type="ECO:0008006" key="10">
    <source>
        <dbReference type="Google" id="ProtNLM"/>
    </source>
</evidence>
<dbReference type="GO" id="GO:0038023">
    <property type="term" value="F:signaling receptor activity"/>
    <property type="evidence" value="ECO:0007669"/>
    <property type="project" value="UniProtKB-ARBA"/>
</dbReference>
<name>A0A7R9A0A0_9CRUS</name>
<feature type="transmembrane region" description="Helical" evidence="7">
    <location>
        <begin position="46"/>
        <end position="67"/>
    </location>
</feature>
<feature type="transmembrane region" description="Helical" evidence="7">
    <location>
        <begin position="173"/>
        <end position="196"/>
    </location>
</feature>
<dbReference type="GO" id="GO:0005886">
    <property type="term" value="C:plasma membrane"/>
    <property type="evidence" value="ECO:0007669"/>
    <property type="project" value="UniProtKB-SubCell"/>
</dbReference>
<evidence type="ECO:0000313" key="8">
    <source>
        <dbReference type="EMBL" id="CAD7243419.1"/>
    </source>
</evidence>
<dbReference type="Proteomes" id="UP000677054">
    <property type="component" value="Unassembled WGS sequence"/>
</dbReference>
<evidence type="ECO:0000313" key="9">
    <source>
        <dbReference type="Proteomes" id="UP000677054"/>
    </source>
</evidence>
<comment type="subcellular location">
    <subcellularLocation>
        <location evidence="1">Cell membrane</location>
        <topology evidence="1">Multi-pass membrane protein</topology>
    </subcellularLocation>
</comment>